<dbReference type="NCBIfam" id="TIGR04256">
    <property type="entry name" value="GxxExxY"/>
    <property type="match status" value="1"/>
</dbReference>
<evidence type="ECO:0000313" key="1">
    <source>
        <dbReference type="EMBL" id="RBA29887.1"/>
    </source>
</evidence>
<organism evidence="1 2">
    <name type="scientific">Flavobacterium tibetense</name>
    <dbReference type="NCBI Taxonomy" id="2233533"/>
    <lineage>
        <taxon>Bacteria</taxon>
        <taxon>Pseudomonadati</taxon>
        <taxon>Bacteroidota</taxon>
        <taxon>Flavobacteriia</taxon>
        <taxon>Flavobacteriales</taxon>
        <taxon>Flavobacteriaceae</taxon>
        <taxon>Flavobacterium</taxon>
    </lineage>
</organism>
<name>A0A365P642_9FLAO</name>
<keyword evidence="2" id="KW-1185">Reference proteome</keyword>
<comment type="caution">
    <text evidence="1">The sequence shown here is derived from an EMBL/GenBank/DDBJ whole genome shotgun (WGS) entry which is preliminary data.</text>
</comment>
<dbReference type="Proteomes" id="UP000253319">
    <property type="component" value="Unassembled WGS sequence"/>
</dbReference>
<dbReference type="InterPro" id="IPR026350">
    <property type="entry name" value="GxxExxY"/>
</dbReference>
<evidence type="ECO:0000313" key="2">
    <source>
        <dbReference type="Proteomes" id="UP000253319"/>
    </source>
</evidence>
<dbReference type="RefSeq" id="WP_113987769.1">
    <property type="nucleotide sequence ID" value="NZ_QLST01000001.1"/>
</dbReference>
<dbReference type="Pfam" id="PF13366">
    <property type="entry name" value="PDDEXK_3"/>
    <property type="match status" value="1"/>
</dbReference>
<dbReference type="EMBL" id="QLST01000001">
    <property type="protein sequence ID" value="RBA29887.1"/>
    <property type="molecule type" value="Genomic_DNA"/>
</dbReference>
<gene>
    <name evidence="1" type="ORF">DPN68_01280</name>
</gene>
<protein>
    <submittedName>
        <fullName evidence="1">GxxExxY protein</fullName>
    </submittedName>
</protein>
<proteinExistence type="predicted"/>
<dbReference type="AlphaFoldDB" id="A0A365P642"/>
<reference evidence="1 2" key="1">
    <citation type="submission" date="2018-06" db="EMBL/GenBank/DDBJ databases">
        <title>Flavobacterium tibetense sp. nov., isolated from a wetland YonghuCo on Tibetan Plateau.</title>
        <authorList>
            <person name="Xing P."/>
            <person name="Phurbu D."/>
            <person name="Lu H."/>
        </authorList>
    </citation>
    <scope>NUCLEOTIDE SEQUENCE [LARGE SCALE GENOMIC DNA]</scope>
    <source>
        <strain evidence="1 2">YH5</strain>
    </source>
</reference>
<sequence length="129" mass="14569">MPNQKLEEIAKIVVNSAFKVHKELGPGLLEKVYEACLVYEIAKAGLEVNRQVDVPIVYDGVTLKEHLRLDIIVENSIIIEVKAVDIVNPVWNAQIISHLKLTDNELGFLINFNVPLIKNGIKRFINTKK</sequence>
<dbReference type="OrthoDB" id="1119698at2"/>
<accession>A0A365P642</accession>